<dbReference type="InterPro" id="IPR007627">
    <property type="entry name" value="RNA_pol_sigma70_r2"/>
</dbReference>
<dbReference type="SUPFAM" id="SSF88659">
    <property type="entry name" value="Sigma3 and sigma4 domains of RNA polymerase sigma factors"/>
    <property type="match status" value="1"/>
</dbReference>
<dbReference type="PANTHER" id="PTHR30385:SF1">
    <property type="entry name" value="RNA POLYMERASE SIGMA-H FACTOR"/>
    <property type="match status" value="1"/>
</dbReference>
<proteinExistence type="predicted"/>
<gene>
    <name evidence="7" type="ORF">UFOPK3444_01126</name>
</gene>
<dbReference type="PROSITE" id="PS00622">
    <property type="entry name" value="HTH_LUXR_1"/>
    <property type="match status" value="1"/>
</dbReference>
<dbReference type="PANTHER" id="PTHR30385">
    <property type="entry name" value="SIGMA FACTOR F FLAGELLAR"/>
    <property type="match status" value="1"/>
</dbReference>
<evidence type="ECO:0000259" key="6">
    <source>
        <dbReference type="PROSITE" id="PS00715"/>
    </source>
</evidence>
<dbReference type="NCBIfam" id="TIGR02937">
    <property type="entry name" value="sigma70-ECF"/>
    <property type="match status" value="1"/>
</dbReference>
<evidence type="ECO:0000256" key="1">
    <source>
        <dbReference type="ARBA" id="ARBA00023015"/>
    </source>
</evidence>
<evidence type="ECO:0000256" key="4">
    <source>
        <dbReference type="ARBA" id="ARBA00023163"/>
    </source>
</evidence>
<dbReference type="GO" id="GO:0006352">
    <property type="term" value="P:DNA-templated transcription initiation"/>
    <property type="evidence" value="ECO:0007669"/>
    <property type="project" value="InterPro"/>
</dbReference>
<dbReference type="PIRSF" id="PIRSF002939">
    <property type="entry name" value="RNA_polymerase_sigma-H_factor"/>
    <property type="match status" value="1"/>
</dbReference>
<dbReference type="EMBL" id="CAFBLU010000018">
    <property type="protein sequence ID" value="CAB4877800.1"/>
    <property type="molecule type" value="Genomic_DNA"/>
</dbReference>
<accession>A0A6J7E9I8</accession>
<dbReference type="InterPro" id="IPR013324">
    <property type="entry name" value="RNA_pol_sigma_r3/r4-like"/>
</dbReference>
<dbReference type="SMART" id="SM00421">
    <property type="entry name" value="HTH_LUXR"/>
    <property type="match status" value="1"/>
</dbReference>
<name>A0A6J7E9I8_9ZZZZ</name>
<evidence type="ECO:0000256" key="2">
    <source>
        <dbReference type="ARBA" id="ARBA00023082"/>
    </source>
</evidence>
<dbReference type="GO" id="GO:0003677">
    <property type="term" value="F:DNA binding"/>
    <property type="evidence" value="ECO:0007669"/>
    <property type="project" value="UniProtKB-KW"/>
</dbReference>
<sequence length="220" mass="24561">MSYSSQPFPRSLQPKPKVDDGFLIALAKQGDERALDQLVRRYHGFVRLKASSYFLAGGDADDLIQEGLVGLYKAIRDYRTDRESSFRNFAELCITRQIITAVKTATRNKHIPLNQYVSFSSSPGGQQGEGEPTLEEFIPGPKTDDPASRVVSSEELRALVDCLAAELSELEAEVLALYLDGRPYEEIAERTGRDTKTVDNALQRVKRKVSVHLESRRIAA</sequence>
<dbReference type="InterPro" id="IPR016371">
    <property type="entry name" value="RNA_pol_sigma-H_factor"/>
</dbReference>
<keyword evidence="1" id="KW-0805">Transcription regulation</keyword>
<dbReference type="NCBIfam" id="NF006148">
    <property type="entry name" value="PRK08295.1-5"/>
    <property type="match status" value="1"/>
</dbReference>
<dbReference type="Gene3D" id="1.20.120.1810">
    <property type="match status" value="1"/>
</dbReference>
<protein>
    <submittedName>
        <fullName evidence="7">Unannotated protein</fullName>
    </submittedName>
</protein>
<dbReference type="InterPro" id="IPR014284">
    <property type="entry name" value="RNA_pol_sigma-70_dom"/>
</dbReference>
<dbReference type="Pfam" id="PF08281">
    <property type="entry name" value="Sigma70_r4_2"/>
    <property type="match status" value="1"/>
</dbReference>
<dbReference type="NCBIfam" id="NF006145">
    <property type="entry name" value="PRK08295.1-2"/>
    <property type="match status" value="1"/>
</dbReference>
<dbReference type="InterPro" id="IPR036388">
    <property type="entry name" value="WH-like_DNA-bd_sf"/>
</dbReference>
<evidence type="ECO:0000313" key="7">
    <source>
        <dbReference type="EMBL" id="CAB4877800.1"/>
    </source>
</evidence>
<dbReference type="InterPro" id="IPR013325">
    <property type="entry name" value="RNA_pol_sigma_r2"/>
</dbReference>
<feature type="domain" description="RNA polymerase sigma-70" evidence="6">
    <location>
        <begin position="62"/>
        <end position="75"/>
    </location>
</feature>
<keyword evidence="4" id="KW-0804">Transcription</keyword>
<dbReference type="Pfam" id="PF04542">
    <property type="entry name" value="Sigma70_r2"/>
    <property type="match status" value="1"/>
</dbReference>
<keyword evidence="2" id="KW-0731">Sigma factor</keyword>
<evidence type="ECO:0000259" key="5">
    <source>
        <dbReference type="PROSITE" id="PS00622"/>
    </source>
</evidence>
<organism evidence="7">
    <name type="scientific">freshwater metagenome</name>
    <dbReference type="NCBI Taxonomy" id="449393"/>
    <lineage>
        <taxon>unclassified sequences</taxon>
        <taxon>metagenomes</taxon>
        <taxon>ecological metagenomes</taxon>
    </lineage>
</organism>
<evidence type="ECO:0000256" key="3">
    <source>
        <dbReference type="ARBA" id="ARBA00023125"/>
    </source>
</evidence>
<dbReference type="Gene3D" id="1.10.10.10">
    <property type="entry name" value="Winged helix-like DNA-binding domain superfamily/Winged helix DNA-binding domain"/>
    <property type="match status" value="1"/>
</dbReference>
<keyword evidence="3" id="KW-0238">DNA-binding</keyword>
<dbReference type="PROSITE" id="PS00715">
    <property type="entry name" value="SIGMA70_1"/>
    <property type="match status" value="1"/>
</dbReference>
<reference evidence="7" key="1">
    <citation type="submission" date="2020-05" db="EMBL/GenBank/DDBJ databases">
        <authorList>
            <person name="Chiriac C."/>
            <person name="Salcher M."/>
            <person name="Ghai R."/>
            <person name="Kavagutti S V."/>
        </authorList>
    </citation>
    <scope>NUCLEOTIDE SEQUENCE</scope>
</reference>
<dbReference type="InterPro" id="IPR000792">
    <property type="entry name" value="Tscrpt_reg_LuxR_C"/>
</dbReference>
<dbReference type="InterPro" id="IPR013249">
    <property type="entry name" value="RNA_pol_sigma70_r4_t2"/>
</dbReference>
<feature type="domain" description="HTH luxR-type" evidence="5">
    <location>
        <begin position="181"/>
        <end position="208"/>
    </location>
</feature>
<dbReference type="GO" id="GO:0016987">
    <property type="term" value="F:sigma factor activity"/>
    <property type="evidence" value="ECO:0007669"/>
    <property type="project" value="UniProtKB-KW"/>
</dbReference>
<dbReference type="AlphaFoldDB" id="A0A6J7E9I8"/>
<dbReference type="InterPro" id="IPR000943">
    <property type="entry name" value="RNA_pol_sigma70"/>
</dbReference>
<dbReference type="SUPFAM" id="SSF88946">
    <property type="entry name" value="Sigma2 domain of RNA polymerase sigma factors"/>
    <property type="match status" value="1"/>
</dbReference>